<dbReference type="Gene3D" id="1.10.10.10">
    <property type="entry name" value="Winged helix-like DNA-binding domain superfamily/Winged helix DNA-binding domain"/>
    <property type="match status" value="1"/>
</dbReference>
<evidence type="ECO:0000256" key="5">
    <source>
        <dbReference type="RuleBase" id="RU003796"/>
    </source>
</evidence>
<evidence type="ECO:0000256" key="4">
    <source>
        <dbReference type="ARBA" id="ARBA00023163"/>
    </source>
</evidence>
<evidence type="ECO:0000256" key="3">
    <source>
        <dbReference type="ARBA" id="ARBA00023125"/>
    </source>
</evidence>
<dbReference type="InterPro" id="IPR037241">
    <property type="entry name" value="E2F-DP_heterodim"/>
</dbReference>
<dbReference type="AlphaFoldDB" id="A0A7D9L6D0"/>
<keyword evidence="5" id="KW-0539">Nucleus</keyword>
<dbReference type="InterPro" id="IPR036388">
    <property type="entry name" value="WH-like_DNA-bd_sf"/>
</dbReference>
<accession>A0A7D9L6D0</accession>
<dbReference type="InterPro" id="IPR036390">
    <property type="entry name" value="WH_DNA-bd_sf"/>
</dbReference>
<dbReference type="SUPFAM" id="SSF46785">
    <property type="entry name" value="Winged helix' DNA-binding domain"/>
    <property type="match status" value="1"/>
</dbReference>
<comment type="similarity">
    <text evidence="1 5">Belongs to the E2F/DP family.</text>
</comment>
<dbReference type="Pfam" id="PF16421">
    <property type="entry name" value="E2F_CC-MB"/>
    <property type="match status" value="1"/>
</dbReference>
<keyword evidence="7" id="KW-1185">Reference proteome</keyword>
<dbReference type="OrthoDB" id="1743261at2759"/>
<dbReference type="PANTHER" id="PTHR12081">
    <property type="entry name" value="TRANSCRIPTION FACTOR E2F"/>
    <property type="match status" value="1"/>
</dbReference>
<evidence type="ECO:0000313" key="7">
    <source>
        <dbReference type="Proteomes" id="UP001152795"/>
    </source>
</evidence>
<dbReference type="InterPro" id="IPR032198">
    <property type="entry name" value="E2F_CC-MB"/>
</dbReference>
<dbReference type="GO" id="GO:0046983">
    <property type="term" value="F:protein dimerization activity"/>
    <property type="evidence" value="ECO:0007669"/>
    <property type="project" value="InterPro"/>
</dbReference>
<protein>
    <submittedName>
        <fullName evidence="6">Transcription factor E2F4-like</fullName>
    </submittedName>
</protein>
<dbReference type="GO" id="GO:0000981">
    <property type="term" value="F:DNA-binding transcription factor activity, RNA polymerase II-specific"/>
    <property type="evidence" value="ECO:0007669"/>
    <property type="project" value="TreeGrafter"/>
</dbReference>
<keyword evidence="2 5" id="KW-0805">Transcription regulation</keyword>
<keyword evidence="4 5" id="KW-0804">Transcription</keyword>
<evidence type="ECO:0000313" key="6">
    <source>
        <dbReference type="EMBL" id="CAB4027240.1"/>
    </source>
</evidence>
<dbReference type="GO" id="GO:0090575">
    <property type="term" value="C:RNA polymerase II transcription regulator complex"/>
    <property type="evidence" value="ECO:0007669"/>
    <property type="project" value="TreeGrafter"/>
</dbReference>
<dbReference type="Gene3D" id="6.10.250.540">
    <property type="match status" value="1"/>
</dbReference>
<dbReference type="InterPro" id="IPR015633">
    <property type="entry name" value="E2F"/>
</dbReference>
<dbReference type="SUPFAM" id="SSF144074">
    <property type="entry name" value="E2F-DP heterodimerization region"/>
    <property type="match status" value="1"/>
</dbReference>
<comment type="subcellular location">
    <subcellularLocation>
        <location evidence="5">Nucleus</location>
    </subcellularLocation>
</comment>
<dbReference type="CDD" id="cd14660">
    <property type="entry name" value="E2F_DD"/>
    <property type="match status" value="1"/>
</dbReference>
<gene>
    <name evidence="6" type="ORF">PACLA_8A070297</name>
</gene>
<dbReference type="Pfam" id="PF02319">
    <property type="entry name" value="WHD_E2F_TDP"/>
    <property type="match status" value="1"/>
</dbReference>
<dbReference type="GO" id="GO:0000978">
    <property type="term" value="F:RNA polymerase II cis-regulatory region sequence-specific DNA binding"/>
    <property type="evidence" value="ECO:0007669"/>
    <property type="project" value="InterPro"/>
</dbReference>
<dbReference type="EMBL" id="CACRXK020014684">
    <property type="protein sequence ID" value="CAB4027240.1"/>
    <property type="molecule type" value="Genomic_DNA"/>
</dbReference>
<name>A0A7D9L6D0_PARCT</name>
<evidence type="ECO:0000256" key="1">
    <source>
        <dbReference type="ARBA" id="ARBA00010940"/>
    </source>
</evidence>
<dbReference type="InterPro" id="IPR003316">
    <property type="entry name" value="E2F_WHTH_DNA-bd_dom"/>
</dbReference>
<keyword evidence="3 5" id="KW-0238">DNA-binding</keyword>
<dbReference type="Proteomes" id="UP001152795">
    <property type="component" value="Unassembled WGS sequence"/>
</dbReference>
<proteinExistence type="inferred from homology"/>
<dbReference type="SMART" id="SM01372">
    <property type="entry name" value="E2F_TDP"/>
    <property type="match status" value="1"/>
</dbReference>
<dbReference type="PANTHER" id="PTHR12081:SF18">
    <property type="entry name" value="TRANSCRIPTION FACTOR E2F2-RELATED"/>
    <property type="match status" value="1"/>
</dbReference>
<dbReference type="FunFam" id="1.10.10.10:FF:000008">
    <property type="entry name" value="E2F transcription factor 1"/>
    <property type="match status" value="1"/>
</dbReference>
<sequence length="340" mass="37829">MAEFSSPGTPSGRHEKSLGLLTTKFVNLLQEAKDGVLDLKMAADTLAVRQKRRIYDITNVLEGIGLIEKKSKNSIQWKGAGPGCNTREISDRLVVLKSELEALDEKERILDEHKSWIQQSLKIVSEDFDNEKLAFVTYEDLCQCFRDDTLLAIQAPAGTELEVPIPEKKQGIDRRYQIHLKSHTGEINVLLVNKDPTNNRPVVTPVPPPMPVSSTPHNTTLLKESQQIPLVTEKITMVAEKPLELEKSIKNIPMETSSTENELKQVANEIIFSNDIKHEPLDVSMIEELEDLVSGDYAPLLQLSPPAGDSDYTFNLTSSEGVCDLFDIPNLAQFPSVSAT</sequence>
<comment type="caution">
    <text evidence="6">The sequence shown here is derived from an EMBL/GenBank/DDBJ whole genome shotgun (WGS) entry which is preliminary data.</text>
</comment>
<reference evidence="6" key="1">
    <citation type="submission" date="2020-04" db="EMBL/GenBank/DDBJ databases">
        <authorList>
            <person name="Alioto T."/>
            <person name="Alioto T."/>
            <person name="Gomez Garrido J."/>
        </authorList>
    </citation>
    <scope>NUCLEOTIDE SEQUENCE</scope>
    <source>
        <strain evidence="6">A484AB</strain>
    </source>
</reference>
<organism evidence="6 7">
    <name type="scientific">Paramuricea clavata</name>
    <name type="common">Red gorgonian</name>
    <name type="synonym">Violescent sea-whip</name>
    <dbReference type="NCBI Taxonomy" id="317549"/>
    <lineage>
        <taxon>Eukaryota</taxon>
        <taxon>Metazoa</taxon>
        <taxon>Cnidaria</taxon>
        <taxon>Anthozoa</taxon>
        <taxon>Octocorallia</taxon>
        <taxon>Malacalcyonacea</taxon>
        <taxon>Plexauridae</taxon>
        <taxon>Paramuricea</taxon>
    </lineage>
</organism>
<evidence type="ECO:0000256" key="2">
    <source>
        <dbReference type="ARBA" id="ARBA00023015"/>
    </source>
</evidence>